<dbReference type="AlphaFoldDB" id="A0A3N4LP48"/>
<reference evidence="4 5" key="1">
    <citation type="journal article" date="2018" name="Nat. Ecol. Evol.">
        <title>Pezizomycetes genomes reveal the molecular basis of ectomycorrhizal truffle lifestyle.</title>
        <authorList>
            <person name="Murat C."/>
            <person name="Payen T."/>
            <person name="Noel B."/>
            <person name="Kuo A."/>
            <person name="Morin E."/>
            <person name="Chen J."/>
            <person name="Kohler A."/>
            <person name="Krizsan K."/>
            <person name="Balestrini R."/>
            <person name="Da Silva C."/>
            <person name="Montanini B."/>
            <person name="Hainaut M."/>
            <person name="Levati E."/>
            <person name="Barry K.W."/>
            <person name="Belfiori B."/>
            <person name="Cichocki N."/>
            <person name="Clum A."/>
            <person name="Dockter R.B."/>
            <person name="Fauchery L."/>
            <person name="Guy J."/>
            <person name="Iotti M."/>
            <person name="Le Tacon F."/>
            <person name="Lindquist E.A."/>
            <person name="Lipzen A."/>
            <person name="Malagnac F."/>
            <person name="Mello A."/>
            <person name="Molinier V."/>
            <person name="Miyauchi S."/>
            <person name="Poulain J."/>
            <person name="Riccioni C."/>
            <person name="Rubini A."/>
            <person name="Sitrit Y."/>
            <person name="Splivallo R."/>
            <person name="Traeger S."/>
            <person name="Wang M."/>
            <person name="Zifcakova L."/>
            <person name="Wipf D."/>
            <person name="Zambonelli A."/>
            <person name="Paolocci F."/>
            <person name="Nowrousian M."/>
            <person name="Ottonello S."/>
            <person name="Baldrian P."/>
            <person name="Spatafora J.W."/>
            <person name="Henrissat B."/>
            <person name="Nagy L.G."/>
            <person name="Aury J.M."/>
            <person name="Wincker P."/>
            <person name="Grigoriev I.V."/>
            <person name="Bonfante P."/>
            <person name="Martin F.M."/>
        </authorList>
    </citation>
    <scope>NUCLEOTIDE SEQUENCE [LARGE SCALE GENOMIC DNA]</scope>
    <source>
        <strain evidence="4 5">ATCC MYA-4762</strain>
    </source>
</reference>
<dbReference type="Proteomes" id="UP000267821">
    <property type="component" value="Unassembled WGS sequence"/>
</dbReference>
<accession>A0A3N4LP48</accession>
<feature type="region of interest" description="Disordered" evidence="2">
    <location>
        <begin position="183"/>
        <end position="268"/>
    </location>
</feature>
<feature type="region of interest" description="Disordered" evidence="2">
    <location>
        <begin position="365"/>
        <end position="384"/>
    </location>
</feature>
<feature type="compositionally biased region" description="Polar residues" evidence="2">
    <location>
        <begin position="194"/>
        <end position="218"/>
    </location>
</feature>
<feature type="region of interest" description="Disordered" evidence="2">
    <location>
        <begin position="106"/>
        <end position="157"/>
    </location>
</feature>
<evidence type="ECO:0000313" key="5">
    <source>
        <dbReference type="Proteomes" id="UP000267821"/>
    </source>
</evidence>
<feature type="domain" description="C2H2-type" evidence="3">
    <location>
        <begin position="345"/>
        <end position="372"/>
    </location>
</feature>
<dbReference type="InParanoid" id="A0A3N4LP48"/>
<dbReference type="Gene3D" id="3.30.160.60">
    <property type="entry name" value="Classic Zinc Finger"/>
    <property type="match status" value="1"/>
</dbReference>
<feature type="domain" description="C2H2-type" evidence="3">
    <location>
        <begin position="315"/>
        <end position="344"/>
    </location>
</feature>
<dbReference type="PROSITE" id="PS50157">
    <property type="entry name" value="ZINC_FINGER_C2H2_2"/>
    <property type="match status" value="2"/>
</dbReference>
<dbReference type="GO" id="GO:0008270">
    <property type="term" value="F:zinc ion binding"/>
    <property type="evidence" value="ECO:0007669"/>
    <property type="project" value="UniProtKB-KW"/>
</dbReference>
<dbReference type="PROSITE" id="PS00028">
    <property type="entry name" value="ZINC_FINGER_C2H2_1"/>
    <property type="match status" value="2"/>
</dbReference>
<keyword evidence="5" id="KW-1185">Reference proteome</keyword>
<protein>
    <recommendedName>
        <fullName evidence="3">C2H2-type domain-containing protein</fullName>
    </recommendedName>
</protein>
<gene>
    <name evidence="4" type="ORF">L211DRAFT_142793</name>
</gene>
<dbReference type="SMART" id="SM00355">
    <property type="entry name" value="ZnF_C2H2"/>
    <property type="match status" value="2"/>
</dbReference>
<dbReference type="STRING" id="1051890.A0A3N4LP48"/>
<keyword evidence="1" id="KW-0863">Zinc-finger</keyword>
<proteinExistence type="predicted"/>
<evidence type="ECO:0000256" key="1">
    <source>
        <dbReference type="PROSITE-ProRule" id="PRU00042"/>
    </source>
</evidence>
<keyword evidence="1" id="KW-0479">Metal-binding</keyword>
<dbReference type="OrthoDB" id="4748970at2759"/>
<name>A0A3N4LP48_9PEZI</name>
<dbReference type="InterPro" id="IPR013087">
    <property type="entry name" value="Znf_C2H2_type"/>
</dbReference>
<dbReference type="EMBL" id="ML121540">
    <property type="protein sequence ID" value="RPB24687.1"/>
    <property type="molecule type" value="Genomic_DNA"/>
</dbReference>
<dbReference type="InterPro" id="IPR036236">
    <property type="entry name" value="Znf_C2H2_sf"/>
</dbReference>
<feature type="compositionally biased region" description="Polar residues" evidence="2">
    <location>
        <begin position="249"/>
        <end position="259"/>
    </location>
</feature>
<evidence type="ECO:0000259" key="3">
    <source>
        <dbReference type="PROSITE" id="PS50157"/>
    </source>
</evidence>
<feature type="region of interest" description="Disordered" evidence="2">
    <location>
        <begin position="390"/>
        <end position="436"/>
    </location>
</feature>
<organism evidence="4 5">
    <name type="scientific">Terfezia boudieri ATCC MYA-4762</name>
    <dbReference type="NCBI Taxonomy" id="1051890"/>
    <lineage>
        <taxon>Eukaryota</taxon>
        <taxon>Fungi</taxon>
        <taxon>Dikarya</taxon>
        <taxon>Ascomycota</taxon>
        <taxon>Pezizomycotina</taxon>
        <taxon>Pezizomycetes</taxon>
        <taxon>Pezizales</taxon>
        <taxon>Pezizaceae</taxon>
        <taxon>Terfezia</taxon>
    </lineage>
</organism>
<feature type="compositionally biased region" description="Low complexity" evidence="2">
    <location>
        <begin position="397"/>
        <end position="414"/>
    </location>
</feature>
<evidence type="ECO:0000256" key="2">
    <source>
        <dbReference type="SAM" id="MobiDB-lite"/>
    </source>
</evidence>
<sequence length="436" mass="47724">MAGVQQVGGFDAIINVNWPETQELFNAARRCLDRFHCELNNLDILAHEPSNQEISSLLHYLAQKALDIVPHNTQQSIYAPSLQNSADSLTAAWLYAPASPWNPLGGIRSAEKEAPGSTTVRPEFSNPFPPLGCNPRNSTKHETRQPQPTLRSEPQNLDVLNPSALAQTQPLHHGMNALTYQPTKAPRKKGRSSIAHSNDASQLDFSWSRESQKTSITPQKFHGTPNKPSVTAGLGPPSTSSKSLEDNCSHSVTQEQMGSSVVGPGALRERPLTSTEVRSSHAEAAPCNPEQVQEIPESAVSPATTAGGNAQKKKFYCNFRDCNKTFEWEWKFKDHWKVHTKEKSFCCHDCNAYFGRDRDLVKHKQSQKHKKATHGLSIQSITSSMDTNLRASSAVARGKSPGSSSRPSRGRTGSSVGGRGDARTPTAYPQTVRMAV</sequence>
<keyword evidence="1" id="KW-0862">Zinc</keyword>
<dbReference type="SUPFAM" id="SSF57667">
    <property type="entry name" value="beta-beta-alpha zinc fingers"/>
    <property type="match status" value="1"/>
</dbReference>
<feature type="compositionally biased region" description="Polar residues" evidence="2">
    <location>
        <begin position="145"/>
        <end position="155"/>
    </location>
</feature>
<evidence type="ECO:0000313" key="4">
    <source>
        <dbReference type="EMBL" id="RPB24687.1"/>
    </source>
</evidence>